<dbReference type="Gene3D" id="1.10.260.40">
    <property type="entry name" value="lambda repressor-like DNA-binding domains"/>
    <property type="match status" value="1"/>
</dbReference>
<sequence>MLGERLKALRKSRKMTQEDVAKALGLSKSTVGMYEQGRRQPDNNNLAALCKLFCVSSDYFLLDGPVSNGNPLPQDNTDLNEIIHDFRDRLLRQEGLMFNGIPLSENEIVQVVSAIEVGAMVAVNKITSPGAKQTPTDREEGEALVRKGHNDDDY</sequence>
<evidence type="ECO:0000259" key="3">
    <source>
        <dbReference type="PROSITE" id="PS50943"/>
    </source>
</evidence>
<evidence type="ECO:0000313" key="5">
    <source>
        <dbReference type="Proteomes" id="UP000623678"/>
    </source>
</evidence>
<dbReference type="InterPro" id="IPR001387">
    <property type="entry name" value="Cro/C1-type_HTH"/>
</dbReference>
<dbReference type="CDD" id="cd00093">
    <property type="entry name" value="HTH_XRE"/>
    <property type="match status" value="1"/>
</dbReference>
<dbReference type="EMBL" id="JACRTD010000002">
    <property type="protein sequence ID" value="MBC8584564.1"/>
    <property type="molecule type" value="Genomic_DNA"/>
</dbReference>
<dbReference type="RefSeq" id="WP_262394395.1">
    <property type="nucleotide sequence ID" value="NZ_JACRTD010000002.1"/>
</dbReference>
<feature type="domain" description="HTH cro/C1-type" evidence="3">
    <location>
        <begin position="6"/>
        <end position="60"/>
    </location>
</feature>
<name>A0A926IG69_9FIRM</name>
<dbReference type="Proteomes" id="UP000623678">
    <property type="component" value="Unassembled WGS sequence"/>
</dbReference>
<dbReference type="PROSITE" id="PS50943">
    <property type="entry name" value="HTH_CROC1"/>
    <property type="match status" value="1"/>
</dbReference>
<dbReference type="InterPro" id="IPR010982">
    <property type="entry name" value="Lambda_DNA-bd_dom_sf"/>
</dbReference>
<proteinExistence type="predicted"/>
<evidence type="ECO:0000256" key="2">
    <source>
        <dbReference type="SAM" id="MobiDB-lite"/>
    </source>
</evidence>
<dbReference type="SUPFAM" id="SSF47413">
    <property type="entry name" value="lambda repressor-like DNA-binding domains"/>
    <property type="match status" value="1"/>
</dbReference>
<dbReference type="PANTHER" id="PTHR46558:SF11">
    <property type="entry name" value="HTH-TYPE TRANSCRIPTIONAL REGULATOR XRE"/>
    <property type="match status" value="1"/>
</dbReference>
<feature type="compositionally biased region" description="Basic and acidic residues" evidence="2">
    <location>
        <begin position="135"/>
        <end position="154"/>
    </location>
</feature>
<organism evidence="4 5">
    <name type="scientific">Youxingia wuxianensis</name>
    <dbReference type="NCBI Taxonomy" id="2763678"/>
    <lineage>
        <taxon>Bacteria</taxon>
        <taxon>Bacillati</taxon>
        <taxon>Bacillota</taxon>
        <taxon>Clostridia</taxon>
        <taxon>Eubacteriales</taxon>
        <taxon>Oscillospiraceae</taxon>
        <taxon>Youxingia</taxon>
    </lineage>
</organism>
<keyword evidence="1" id="KW-0238">DNA-binding</keyword>
<dbReference type="SMART" id="SM00530">
    <property type="entry name" value="HTH_XRE"/>
    <property type="match status" value="1"/>
</dbReference>
<protein>
    <submittedName>
        <fullName evidence="4">Helix-turn-helix transcriptional regulator</fullName>
    </submittedName>
</protein>
<keyword evidence="5" id="KW-1185">Reference proteome</keyword>
<evidence type="ECO:0000313" key="4">
    <source>
        <dbReference type="EMBL" id="MBC8584564.1"/>
    </source>
</evidence>
<evidence type="ECO:0000256" key="1">
    <source>
        <dbReference type="ARBA" id="ARBA00023125"/>
    </source>
</evidence>
<accession>A0A926IG69</accession>
<dbReference type="PANTHER" id="PTHR46558">
    <property type="entry name" value="TRACRIPTIONAL REGULATORY PROTEIN-RELATED-RELATED"/>
    <property type="match status" value="1"/>
</dbReference>
<dbReference type="AlphaFoldDB" id="A0A926IG69"/>
<feature type="region of interest" description="Disordered" evidence="2">
    <location>
        <begin position="129"/>
        <end position="154"/>
    </location>
</feature>
<gene>
    <name evidence="4" type="ORF">H8705_03105</name>
</gene>
<dbReference type="Pfam" id="PF01381">
    <property type="entry name" value="HTH_3"/>
    <property type="match status" value="1"/>
</dbReference>
<dbReference type="GO" id="GO:0003677">
    <property type="term" value="F:DNA binding"/>
    <property type="evidence" value="ECO:0007669"/>
    <property type="project" value="UniProtKB-KW"/>
</dbReference>
<reference evidence="4" key="1">
    <citation type="submission" date="2020-08" db="EMBL/GenBank/DDBJ databases">
        <title>Genome public.</title>
        <authorList>
            <person name="Liu C."/>
            <person name="Sun Q."/>
        </authorList>
    </citation>
    <scope>NUCLEOTIDE SEQUENCE</scope>
    <source>
        <strain evidence="4">NSJ-64</strain>
    </source>
</reference>
<comment type="caution">
    <text evidence="4">The sequence shown here is derived from an EMBL/GenBank/DDBJ whole genome shotgun (WGS) entry which is preliminary data.</text>
</comment>